<dbReference type="Proteomes" id="UP001165283">
    <property type="component" value="Unassembled WGS sequence"/>
</dbReference>
<reference evidence="5" key="1">
    <citation type="submission" date="2021-04" db="EMBL/GenBank/DDBJ databases">
        <title>Pseudonocardia sp. nov., isolated from sandy soil of mangrove forest.</title>
        <authorList>
            <person name="Zan Z."/>
            <person name="Huang R."/>
            <person name="Liu W."/>
        </authorList>
    </citation>
    <scope>NUCLEOTIDE SEQUENCE</scope>
    <source>
        <strain evidence="5">S2-4</strain>
    </source>
</reference>
<dbReference type="RefSeq" id="WP_252446448.1">
    <property type="nucleotide sequence ID" value="NZ_JAGSOV010000098.1"/>
</dbReference>
<dbReference type="InterPro" id="IPR018060">
    <property type="entry name" value="HTH_AraC"/>
</dbReference>
<dbReference type="InterPro" id="IPR035418">
    <property type="entry name" value="AraC-bd_2"/>
</dbReference>
<organism evidence="5 6">
    <name type="scientific">Pseudonocardia humida</name>
    <dbReference type="NCBI Taxonomy" id="2800819"/>
    <lineage>
        <taxon>Bacteria</taxon>
        <taxon>Bacillati</taxon>
        <taxon>Actinomycetota</taxon>
        <taxon>Actinomycetes</taxon>
        <taxon>Pseudonocardiales</taxon>
        <taxon>Pseudonocardiaceae</taxon>
        <taxon>Pseudonocardia</taxon>
    </lineage>
</organism>
<name>A0ABT1ADB5_9PSEU</name>
<keyword evidence="1" id="KW-0805">Transcription regulation</keyword>
<dbReference type="Pfam" id="PF14525">
    <property type="entry name" value="AraC_binding_2"/>
    <property type="match status" value="1"/>
</dbReference>
<sequence length="328" mass="35319">MAMSILAGDEPAISRREYWQHVASAALGALDLRVVGDITATDRIVAGQLGAVRVGAVSSRWPGGAVRTARHVRRSASDLCKIDIPVDGSGVVAQDGREAVLRPGDFALVDLSRPARWAMSTRRVIAVVFPRTLLPLPSDQLRQVTAVAVGGDRGGAALVSSVAAQLVQRMGEYEPAEAVRLGTVAVDLLACALSPLVDVDITADVRARALAVRVEAFIDEHLADPRLSPGVVAAANHLSVRALHRMFEQRHTSVSGWIRQRRLERCRRDLLDPTLRDRPVSATGARWGWTNAAHFSRVFRDAYGLPPAEYRQRFVGRVSPGPAPPGPG</sequence>
<comment type="caution">
    <text evidence="5">The sequence shown here is derived from an EMBL/GenBank/DDBJ whole genome shotgun (WGS) entry which is preliminary data.</text>
</comment>
<evidence type="ECO:0000313" key="6">
    <source>
        <dbReference type="Proteomes" id="UP001165283"/>
    </source>
</evidence>
<dbReference type="Gene3D" id="1.10.10.60">
    <property type="entry name" value="Homeodomain-like"/>
    <property type="match status" value="1"/>
</dbReference>
<keyword evidence="3" id="KW-0804">Transcription</keyword>
<dbReference type="Pfam" id="PF12833">
    <property type="entry name" value="HTH_18"/>
    <property type="match status" value="1"/>
</dbReference>
<evidence type="ECO:0000313" key="5">
    <source>
        <dbReference type="EMBL" id="MCO1660918.1"/>
    </source>
</evidence>
<dbReference type="EMBL" id="JAGSOV010000098">
    <property type="protein sequence ID" value="MCO1660918.1"/>
    <property type="molecule type" value="Genomic_DNA"/>
</dbReference>
<accession>A0ABT1ADB5</accession>
<dbReference type="PROSITE" id="PS01124">
    <property type="entry name" value="HTH_ARAC_FAMILY_2"/>
    <property type="match status" value="1"/>
</dbReference>
<dbReference type="SUPFAM" id="SSF46689">
    <property type="entry name" value="Homeodomain-like"/>
    <property type="match status" value="1"/>
</dbReference>
<gene>
    <name evidence="5" type="ORF">KDL28_38305</name>
</gene>
<evidence type="ECO:0000256" key="3">
    <source>
        <dbReference type="ARBA" id="ARBA00023163"/>
    </source>
</evidence>
<dbReference type="InterPro" id="IPR050204">
    <property type="entry name" value="AraC_XylS_family_regulators"/>
</dbReference>
<evidence type="ECO:0000256" key="2">
    <source>
        <dbReference type="ARBA" id="ARBA00023125"/>
    </source>
</evidence>
<protein>
    <submittedName>
        <fullName evidence="5">Helix-turn-helix domain-containing protein</fullName>
    </submittedName>
</protein>
<dbReference type="PANTHER" id="PTHR46796">
    <property type="entry name" value="HTH-TYPE TRANSCRIPTIONAL ACTIVATOR RHAS-RELATED"/>
    <property type="match status" value="1"/>
</dbReference>
<dbReference type="SMART" id="SM00342">
    <property type="entry name" value="HTH_ARAC"/>
    <property type="match status" value="1"/>
</dbReference>
<dbReference type="InterPro" id="IPR009057">
    <property type="entry name" value="Homeodomain-like_sf"/>
</dbReference>
<evidence type="ECO:0000259" key="4">
    <source>
        <dbReference type="PROSITE" id="PS01124"/>
    </source>
</evidence>
<keyword evidence="6" id="KW-1185">Reference proteome</keyword>
<dbReference type="PANTHER" id="PTHR46796:SF6">
    <property type="entry name" value="ARAC SUBFAMILY"/>
    <property type="match status" value="1"/>
</dbReference>
<keyword evidence="2" id="KW-0238">DNA-binding</keyword>
<proteinExistence type="predicted"/>
<feature type="domain" description="HTH araC/xylS-type" evidence="4">
    <location>
        <begin position="212"/>
        <end position="313"/>
    </location>
</feature>
<evidence type="ECO:0000256" key="1">
    <source>
        <dbReference type="ARBA" id="ARBA00023015"/>
    </source>
</evidence>